<keyword evidence="11" id="KW-0418">Kinase</keyword>
<dbReference type="Proteomes" id="UP001152747">
    <property type="component" value="Unassembled WGS sequence"/>
</dbReference>
<evidence type="ECO:0000256" key="1">
    <source>
        <dbReference type="ARBA" id="ARBA00001946"/>
    </source>
</evidence>
<evidence type="ECO:0000256" key="13">
    <source>
        <dbReference type="ARBA" id="ARBA00022842"/>
    </source>
</evidence>
<dbReference type="FunFam" id="1.10.510.10:FF:000166">
    <property type="entry name" value="SNF-related serine/threonine-protein kinase"/>
    <property type="match status" value="1"/>
</dbReference>
<dbReference type="GO" id="GO:0046872">
    <property type="term" value="F:metal ion binding"/>
    <property type="evidence" value="ECO:0007669"/>
    <property type="project" value="UniProtKB-KW"/>
</dbReference>
<feature type="compositionally biased region" description="Low complexity" evidence="21">
    <location>
        <begin position="719"/>
        <end position="733"/>
    </location>
</feature>
<dbReference type="PANTHER" id="PTHR24346:SF45">
    <property type="entry name" value="PROTEIN KINASE DOMAIN-CONTAINING PROTEIN"/>
    <property type="match status" value="1"/>
</dbReference>
<feature type="compositionally biased region" description="Polar residues" evidence="21">
    <location>
        <begin position="666"/>
        <end position="683"/>
    </location>
</feature>
<keyword evidence="8" id="KW-0808">Transferase</keyword>
<evidence type="ECO:0000256" key="10">
    <source>
        <dbReference type="ARBA" id="ARBA00022741"/>
    </source>
</evidence>
<comment type="catalytic activity">
    <reaction evidence="15">
        <text>L-threonyl-[protein] + ATP = O-phospho-L-threonyl-[protein] + ADP + H(+)</text>
        <dbReference type="Rhea" id="RHEA:46608"/>
        <dbReference type="Rhea" id="RHEA-COMP:11060"/>
        <dbReference type="Rhea" id="RHEA-COMP:11605"/>
        <dbReference type="ChEBI" id="CHEBI:15378"/>
        <dbReference type="ChEBI" id="CHEBI:30013"/>
        <dbReference type="ChEBI" id="CHEBI:30616"/>
        <dbReference type="ChEBI" id="CHEBI:61977"/>
        <dbReference type="ChEBI" id="CHEBI:456216"/>
        <dbReference type="EC" id="2.7.11.1"/>
    </reaction>
</comment>
<feature type="compositionally biased region" description="Basic and acidic residues" evidence="21">
    <location>
        <begin position="816"/>
        <end position="833"/>
    </location>
</feature>
<evidence type="ECO:0000256" key="2">
    <source>
        <dbReference type="ARBA" id="ARBA00004123"/>
    </source>
</evidence>
<evidence type="ECO:0000313" key="23">
    <source>
        <dbReference type="EMBL" id="CAI5439489.1"/>
    </source>
</evidence>
<gene>
    <name evidence="23" type="ORF">CAMP_LOCUS2126</name>
</gene>
<dbReference type="CDD" id="cd14074">
    <property type="entry name" value="STKc_SNRK"/>
    <property type="match status" value="1"/>
</dbReference>
<feature type="compositionally biased region" description="Low complexity" evidence="21">
    <location>
        <begin position="993"/>
        <end position="1005"/>
    </location>
</feature>
<sequence>MSNAPESGALRRKTSVNIRDTRIAGLYDLGETIGQGHFAVVKLAKHVFTGEKVAVKIIDKTKIDEASTSQIMQEVRCMKLVQHANIVRLYEVLDTQTKIFLILELGDYDLHDFISKHEKGVSEHLAQQYFCQIMTAIDYCHQLHVVHRDLKPENVVFFEKLGMVKLTDFGFSNCYEPGEQLSTSCGSLAYSAPEILLGDSYDAPAVDVWSLGVILYMLLCGRLPFQEANDPETITKILDCKYSIPENISNDCANLIRSMLVREPTKRATLDKICSNPWVQAGDQGLSTAIPLIVRHHLPISAHTTIVEQMVAGGIASEEDILRCLENDEYNSTTATYYLLAERVLASYREEQAREIMEKHQEQEESVASRKNSEVCENGGSGSGSRCRSRSNSWRARPCSMLKEESEEELSTYLRSASRQSSRFYQMHDYMSSPRSSSRCCSAQLSRQNSEEQQCVAQDDSRPATFYLPGSNSSSHPTTPTTSIAGAINNNRFDELSPINECGFDLEHQKPEEKQKRRRSILNEICDDSMNCGNGRKSSDSCLHVHDVLQKSASSLRLLRRNSSPSVSMFSGISRDRVSPQAVQDLLDLNRLGGGRGRAASPESCRSSRSPSPPASSSGRTSPAMSTISSMSRLKVGTSTSSSGMRKLSSSPHLLGICEETEESGEASNSTSNQLLNPNNMSNDLIRVGRTNRSASTGVVHNRHHSVHASKSSAGSLVTSNSLTPSPKTSTTSNFVPNTYSAVRMIRPRQAIVSPDVCRRYERFAIRSRRSTSCSSSEASDEDDSRRLTMLSSKCGKFDEKRKENDDDEGNGGFIGEKKDEAGGGGNSERREVSGSGDGGEQEKGQNKGSGGNVDKRCVLMDLPLRPIPEMTLLDQTLNQDYESPGCVSLKDRIFHASFSQQTMIRKWTEIEKTKPNDNLNWFGTPPRDNYEKEREIENENMGGWMRCLRRTKSSHQLKCSYLTGEENEENDEVESPNWRILKEEDEEHDISESSNSTSSSPNTTQKMYNVSKFSYLSTLPAEKVDRWLKCAEFVF</sequence>
<evidence type="ECO:0000256" key="20">
    <source>
        <dbReference type="PROSITE-ProRule" id="PRU10141"/>
    </source>
</evidence>
<dbReference type="PROSITE" id="PS50011">
    <property type="entry name" value="PROTEIN_KINASE_DOM"/>
    <property type="match status" value="1"/>
</dbReference>
<feature type="region of interest" description="Disordered" evidence="21">
    <location>
        <begin position="590"/>
        <end position="733"/>
    </location>
</feature>
<feature type="region of interest" description="Disordered" evidence="21">
    <location>
        <begin position="359"/>
        <end position="391"/>
    </location>
</feature>
<dbReference type="Pfam" id="PF00069">
    <property type="entry name" value="Pkinase"/>
    <property type="match status" value="1"/>
</dbReference>
<dbReference type="SUPFAM" id="SSF56112">
    <property type="entry name" value="Protein kinase-like (PK-like)"/>
    <property type="match status" value="1"/>
</dbReference>
<keyword evidence="14" id="KW-0539">Nucleus</keyword>
<evidence type="ECO:0000256" key="18">
    <source>
        <dbReference type="ARBA" id="ARBA00074971"/>
    </source>
</evidence>
<comment type="caution">
    <text evidence="23">The sequence shown here is derived from an EMBL/GenBank/DDBJ whole genome shotgun (WGS) entry which is preliminary data.</text>
</comment>
<dbReference type="InterPro" id="IPR011009">
    <property type="entry name" value="Kinase-like_dom_sf"/>
</dbReference>
<keyword evidence="9" id="KW-0479">Metal-binding</keyword>
<evidence type="ECO:0000256" key="4">
    <source>
        <dbReference type="ARBA" id="ARBA00012513"/>
    </source>
</evidence>
<comment type="similarity">
    <text evidence="3">Belongs to the protein kinase superfamily. CAMK Ser/Thr protein kinase family.</text>
</comment>
<evidence type="ECO:0000256" key="5">
    <source>
        <dbReference type="ARBA" id="ARBA00022481"/>
    </source>
</evidence>
<evidence type="ECO:0000256" key="7">
    <source>
        <dbReference type="ARBA" id="ARBA00022553"/>
    </source>
</evidence>
<keyword evidence="5" id="KW-0488">Methylation</keyword>
<dbReference type="CDD" id="cd14339">
    <property type="entry name" value="UBA_SNRK"/>
    <property type="match status" value="1"/>
</dbReference>
<dbReference type="AlphaFoldDB" id="A0A9P1I8E2"/>
<dbReference type="GO" id="GO:0005634">
    <property type="term" value="C:nucleus"/>
    <property type="evidence" value="ECO:0007669"/>
    <property type="project" value="UniProtKB-SubCell"/>
</dbReference>
<proteinExistence type="inferred from homology"/>
<feature type="compositionally biased region" description="Low complexity" evidence="21">
    <location>
        <begin position="598"/>
        <end position="624"/>
    </location>
</feature>
<accession>A0A9P1I8E2</accession>
<evidence type="ECO:0000256" key="19">
    <source>
        <dbReference type="ARBA" id="ARBA00077142"/>
    </source>
</evidence>
<comment type="function">
    <text evidence="17">May play a role in hematopoietic cell proliferation or differentiation. Potential mediator of neuronal apoptosis.</text>
</comment>
<evidence type="ECO:0000256" key="12">
    <source>
        <dbReference type="ARBA" id="ARBA00022840"/>
    </source>
</evidence>
<dbReference type="EC" id="2.7.11.1" evidence="4"/>
<evidence type="ECO:0000256" key="21">
    <source>
        <dbReference type="SAM" id="MobiDB-lite"/>
    </source>
</evidence>
<feature type="region of interest" description="Disordered" evidence="21">
    <location>
        <begin position="985"/>
        <end position="1006"/>
    </location>
</feature>
<dbReference type="GO" id="GO:0005524">
    <property type="term" value="F:ATP binding"/>
    <property type="evidence" value="ECO:0007669"/>
    <property type="project" value="UniProtKB-UniRule"/>
</dbReference>
<evidence type="ECO:0000256" key="16">
    <source>
        <dbReference type="ARBA" id="ARBA00048679"/>
    </source>
</evidence>
<dbReference type="EMBL" id="CANHGI010000001">
    <property type="protein sequence ID" value="CAI5439489.1"/>
    <property type="molecule type" value="Genomic_DNA"/>
</dbReference>
<feature type="binding site" evidence="20">
    <location>
        <position position="56"/>
    </location>
    <ligand>
        <name>ATP</name>
        <dbReference type="ChEBI" id="CHEBI:30616"/>
    </ligand>
</feature>
<evidence type="ECO:0000256" key="14">
    <source>
        <dbReference type="ARBA" id="ARBA00023242"/>
    </source>
</evidence>
<evidence type="ECO:0000256" key="11">
    <source>
        <dbReference type="ARBA" id="ARBA00022777"/>
    </source>
</evidence>
<keyword evidence="12 20" id="KW-0067">ATP-binding</keyword>
<dbReference type="OrthoDB" id="193931at2759"/>
<dbReference type="PROSITE" id="PS00108">
    <property type="entry name" value="PROTEIN_KINASE_ST"/>
    <property type="match status" value="1"/>
</dbReference>
<dbReference type="GO" id="GO:0005737">
    <property type="term" value="C:cytoplasm"/>
    <property type="evidence" value="ECO:0007669"/>
    <property type="project" value="TreeGrafter"/>
</dbReference>
<protein>
    <recommendedName>
        <fullName evidence="18">SNF-related serine/threonine-protein kinase</fullName>
        <ecNumber evidence="4">2.7.11.1</ecNumber>
    </recommendedName>
    <alternativeName>
        <fullName evidence="19">SNF1-related kinase</fullName>
    </alternativeName>
</protein>
<name>A0A9P1I8E2_9PELO</name>
<evidence type="ECO:0000256" key="15">
    <source>
        <dbReference type="ARBA" id="ARBA00047899"/>
    </source>
</evidence>
<evidence type="ECO:0000256" key="3">
    <source>
        <dbReference type="ARBA" id="ARBA00006692"/>
    </source>
</evidence>
<dbReference type="GO" id="GO:0004674">
    <property type="term" value="F:protein serine/threonine kinase activity"/>
    <property type="evidence" value="ECO:0007669"/>
    <property type="project" value="UniProtKB-KW"/>
</dbReference>
<dbReference type="FunFam" id="3.30.200.20:FF:000003">
    <property type="entry name" value="Non-specific serine/threonine protein kinase"/>
    <property type="match status" value="1"/>
</dbReference>
<dbReference type="InterPro" id="IPR008271">
    <property type="entry name" value="Ser/Thr_kinase_AS"/>
</dbReference>
<dbReference type="InterPro" id="IPR000719">
    <property type="entry name" value="Prot_kinase_dom"/>
</dbReference>
<dbReference type="PANTHER" id="PTHR24346">
    <property type="entry name" value="MAP/MICROTUBULE AFFINITY-REGULATING KINASE"/>
    <property type="match status" value="1"/>
</dbReference>
<organism evidence="23 24">
    <name type="scientific">Caenorhabditis angaria</name>
    <dbReference type="NCBI Taxonomy" id="860376"/>
    <lineage>
        <taxon>Eukaryota</taxon>
        <taxon>Metazoa</taxon>
        <taxon>Ecdysozoa</taxon>
        <taxon>Nematoda</taxon>
        <taxon>Chromadorea</taxon>
        <taxon>Rhabditida</taxon>
        <taxon>Rhabditina</taxon>
        <taxon>Rhabditomorpha</taxon>
        <taxon>Rhabditoidea</taxon>
        <taxon>Rhabditidae</taxon>
        <taxon>Peloderinae</taxon>
        <taxon>Caenorhabditis</taxon>
    </lineage>
</organism>
<feature type="region of interest" description="Disordered" evidence="21">
    <location>
        <begin position="799"/>
        <end position="855"/>
    </location>
</feature>
<comment type="subcellular location">
    <subcellularLocation>
        <location evidence="2">Nucleus</location>
    </subcellularLocation>
</comment>
<comment type="catalytic activity">
    <reaction evidence="16">
        <text>L-seryl-[protein] + ATP = O-phospho-L-seryl-[protein] + ADP + H(+)</text>
        <dbReference type="Rhea" id="RHEA:17989"/>
        <dbReference type="Rhea" id="RHEA-COMP:9863"/>
        <dbReference type="Rhea" id="RHEA-COMP:11604"/>
        <dbReference type="ChEBI" id="CHEBI:15378"/>
        <dbReference type="ChEBI" id="CHEBI:29999"/>
        <dbReference type="ChEBI" id="CHEBI:30616"/>
        <dbReference type="ChEBI" id="CHEBI:83421"/>
        <dbReference type="ChEBI" id="CHEBI:456216"/>
        <dbReference type="EC" id="2.7.11.1"/>
    </reaction>
</comment>
<feature type="compositionally biased region" description="Basic and acidic residues" evidence="21">
    <location>
        <begin position="359"/>
        <end position="374"/>
    </location>
</feature>
<dbReference type="InterPro" id="IPR017441">
    <property type="entry name" value="Protein_kinase_ATP_BS"/>
</dbReference>
<dbReference type="SMART" id="SM00220">
    <property type="entry name" value="S_TKc"/>
    <property type="match status" value="1"/>
</dbReference>
<feature type="compositionally biased region" description="Polar residues" evidence="21">
    <location>
        <begin position="625"/>
        <end position="652"/>
    </location>
</feature>
<evidence type="ECO:0000256" key="9">
    <source>
        <dbReference type="ARBA" id="ARBA00022723"/>
    </source>
</evidence>
<feature type="domain" description="Protein kinase" evidence="22">
    <location>
        <begin position="27"/>
        <end position="279"/>
    </location>
</feature>
<dbReference type="Gene3D" id="1.10.510.10">
    <property type="entry name" value="Transferase(Phosphotransferase) domain 1"/>
    <property type="match status" value="1"/>
</dbReference>
<keyword evidence="13" id="KW-0460">Magnesium</keyword>
<keyword evidence="6" id="KW-0723">Serine/threonine-protein kinase</keyword>
<comment type="cofactor">
    <cofactor evidence="1">
        <name>Mg(2+)</name>
        <dbReference type="ChEBI" id="CHEBI:18420"/>
    </cofactor>
</comment>
<keyword evidence="7" id="KW-0597">Phosphoprotein</keyword>
<reference evidence="23" key="1">
    <citation type="submission" date="2022-11" db="EMBL/GenBank/DDBJ databases">
        <authorList>
            <person name="Kikuchi T."/>
        </authorList>
    </citation>
    <scope>NUCLEOTIDE SEQUENCE</scope>
    <source>
        <strain evidence="23">PS1010</strain>
    </source>
</reference>
<keyword evidence="10 20" id="KW-0547">Nucleotide-binding</keyword>
<evidence type="ECO:0000313" key="24">
    <source>
        <dbReference type="Proteomes" id="UP001152747"/>
    </source>
</evidence>
<feature type="compositionally biased region" description="Polar residues" evidence="21">
    <location>
        <begin position="709"/>
        <end position="718"/>
    </location>
</feature>
<evidence type="ECO:0000256" key="17">
    <source>
        <dbReference type="ARBA" id="ARBA00054738"/>
    </source>
</evidence>
<dbReference type="PROSITE" id="PS00107">
    <property type="entry name" value="PROTEIN_KINASE_ATP"/>
    <property type="match status" value="1"/>
</dbReference>
<evidence type="ECO:0000256" key="6">
    <source>
        <dbReference type="ARBA" id="ARBA00022527"/>
    </source>
</evidence>
<dbReference type="GO" id="GO:0035556">
    <property type="term" value="P:intracellular signal transduction"/>
    <property type="evidence" value="ECO:0007669"/>
    <property type="project" value="TreeGrafter"/>
</dbReference>
<keyword evidence="24" id="KW-1185">Reference proteome</keyword>
<evidence type="ECO:0000259" key="22">
    <source>
        <dbReference type="PROSITE" id="PS50011"/>
    </source>
</evidence>
<evidence type="ECO:0000256" key="8">
    <source>
        <dbReference type="ARBA" id="ARBA00022679"/>
    </source>
</evidence>